<evidence type="ECO:0000313" key="3">
    <source>
        <dbReference type="RefSeq" id="XP_010912961.1"/>
    </source>
</evidence>
<dbReference type="Proteomes" id="UP000504607">
    <property type="component" value="Chromosome 2"/>
</dbReference>
<name>A0A6I9QT80_ELAGV</name>
<sequence>MAVTTDSAWDDAEWEICNDNGFVYKRRRRRRTSGEEEEGRPTPSDDTEAELRRHGRERRRRCLLSLREKYRREMEQWEALSFTLLDLTSHIPIAATAPPPAPPPPPPTEMPGGAFAPSIDDLLSQVESQEAILRKLSEICDFVESMCKGQEERLAESLISLPIWGSPRSLIASLSD</sequence>
<dbReference type="AlphaFoldDB" id="A0A6I9QT80"/>
<feature type="compositionally biased region" description="Pro residues" evidence="1">
    <location>
        <begin position="97"/>
        <end position="109"/>
    </location>
</feature>
<feature type="region of interest" description="Disordered" evidence="1">
    <location>
        <begin position="25"/>
        <end position="54"/>
    </location>
</feature>
<dbReference type="OrthoDB" id="1930051at2759"/>
<evidence type="ECO:0000313" key="2">
    <source>
        <dbReference type="Proteomes" id="UP000504607"/>
    </source>
</evidence>
<reference evidence="3" key="1">
    <citation type="submission" date="2025-08" db="UniProtKB">
        <authorList>
            <consortium name="RefSeq"/>
        </authorList>
    </citation>
    <scope>IDENTIFICATION</scope>
</reference>
<gene>
    <name evidence="3" type="primary">LOC105038770</name>
</gene>
<keyword evidence="2" id="KW-1185">Reference proteome</keyword>
<evidence type="ECO:0000256" key="1">
    <source>
        <dbReference type="SAM" id="MobiDB-lite"/>
    </source>
</evidence>
<dbReference type="GeneID" id="105038770"/>
<protein>
    <submittedName>
        <fullName evidence="3">Uncharacterized protein LOC105038770</fullName>
    </submittedName>
</protein>
<organism evidence="2 3">
    <name type="scientific">Elaeis guineensis var. tenera</name>
    <name type="common">Oil palm</name>
    <dbReference type="NCBI Taxonomy" id="51953"/>
    <lineage>
        <taxon>Eukaryota</taxon>
        <taxon>Viridiplantae</taxon>
        <taxon>Streptophyta</taxon>
        <taxon>Embryophyta</taxon>
        <taxon>Tracheophyta</taxon>
        <taxon>Spermatophyta</taxon>
        <taxon>Magnoliopsida</taxon>
        <taxon>Liliopsida</taxon>
        <taxon>Arecaceae</taxon>
        <taxon>Arecoideae</taxon>
        <taxon>Cocoseae</taxon>
        <taxon>Elaeidinae</taxon>
        <taxon>Elaeis</taxon>
    </lineage>
</organism>
<dbReference type="FunCoup" id="A0A6I9QT80">
    <property type="interactions" value="1382"/>
</dbReference>
<dbReference type="InParanoid" id="A0A6I9QT80"/>
<dbReference type="RefSeq" id="XP_010912961.1">
    <property type="nucleotide sequence ID" value="XM_010914659.3"/>
</dbReference>
<dbReference type="PANTHER" id="PTHR35737">
    <property type="entry name" value="CRYPTIC LOCI REGULATOR"/>
    <property type="match status" value="1"/>
</dbReference>
<feature type="region of interest" description="Disordered" evidence="1">
    <location>
        <begin position="93"/>
        <end position="117"/>
    </location>
</feature>
<accession>A0A6I9QT80</accession>
<proteinExistence type="predicted"/>
<dbReference type="PANTHER" id="PTHR35737:SF1">
    <property type="entry name" value="CRYPTIC LOCI REGULATOR"/>
    <property type="match status" value="1"/>
</dbReference>
<dbReference type="KEGG" id="egu:105038770"/>